<name>A0A8T1ZHK2_9BRAS</name>
<dbReference type="Pfam" id="PF00646">
    <property type="entry name" value="F-box"/>
    <property type="match status" value="1"/>
</dbReference>
<sequence length="435" mass="50064">MEANKNIIDDLPDMMLAEILVKIPLKSNTIVKLVCKRWKSLVESTSFRNHFLSLHQKKSCSWSVFHKHHIRVNTTHELIGFYGCEKWGLPRSLGSYISSPFSDAGIEIVSFIIKAISNGLLLILTQDYMIYVGNPVLREWVKIRPCTLSLKSYFQTQKFGLATRVDENGVVLGYKVVLVNTRFENATNLTLQIYSSETGEWTCENVCCPCPIPWDSSPYPEPISVNGVLHWFGHGTIDAGGIIAIDLYNTSPLRENHCWFIPFPNENLFVVDGKKSYKIWCRRACTTSEGFIMYINMVSESKMKVWRLNKNYYEIESREYWQLSSEIDLAHVDYGIGSIPIVMHPFDRNVVYLWSVEKSCLVSINMRDQNSMLHKESENYSDGCTISSLEKCKSYMEFRMDCFYKYLLISPQFSPSVWMDSVPRPPIPLCVCCGR</sequence>
<evidence type="ECO:0000313" key="3">
    <source>
        <dbReference type="Proteomes" id="UP000694240"/>
    </source>
</evidence>
<dbReference type="AlphaFoldDB" id="A0A8T1ZHK2"/>
<dbReference type="Pfam" id="PF24750">
    <property type="entry name" value="b-prop_At3g26010-like"/>
    <property type="match status" value="1"/>
</dbReference>
<proteinExistence type="predicted"/>
<protein>
    <submittedName>
        <fullName evidence="2">F-box-like domain superfamily</fullName>
    </submittedName>
</protein>
<feature type="domain" description="F-box" evidence="1">
    <location>
        <begin position="5"/>
        <end position="54"/>
    </location>
</feature>
<reference evidence="2 3" key="1">
    <citation type="submission" date="2020-12" db="EMBL/GenBank/DDBJ databases">
        <title>Concerted genomic and epigenomic changes stabilize Arabidopsis allopolyploids.</title>
        <authorList>
            <person name="Chen Z."/>
        </authorList>
    </citation>
    <scope>NUCLEOTIDE SEQUENCE [LARGE SCALE GENOMIC DNA]</scope>
    <source>
        <strain evidence="2">Allo738</strain>
        <tissue evidence="2">Leaf</tissue>
    </source>
</reference>
<evidence type="ECO:0000313" key="2">
    <source>
        <dbReference type="EMBL" id="KAG7558927.1"/>
    </source>
</evidence>
<comment type="caution">
    <text evidence="2">The sequence shown here is derived from an EMBL/GenBank/DDBJ whole genome shotgun (WGS) entry which is preliminary data.</text>
</comment>
<dbReference type="SMART" id="SM00256">
    <property type="entry name" value="FBOX"/>
    <property type="match status" value="1"/>
</dbReference>
<dbReference type="InterPro" id="IPR056592">
    <property type="entry name" value="Beta-prop_At3g26010-like"/>
</dbReference>
<dbReference type="InterPro" id="IPR001810">
    <property type="entry name" value="F-box_dom"/>
</dbReference>
<keyword evidence="3" id="KW-1185">Reference proteome</keyword>
<dbReference type="InterPro" id="IPR055290">
    <property type="entry name" value="At3g26010-like"/>
</dbReference>
<evidence type="ECO:0000259" key="1">
    <source>
        <dbReference type="PROSITE" id="PS50181"/>
    </source>
</evidence>
<dbReference type="Proteomes" id="UP000694240">
    <property type="component" value="Chromosome 10"/>
</dbReference>
<accession>A0A8T1ZHK2</accession>
<dbReference type="PANTHER" id="PTHR35546">
    <property type="entry name" value="F-BOX PROTEIN INTERACTION DOMAIN PROTEIN-RELATED"/>
    <property type="match status" value="1"/>
</dbReference>
<gene>
    <name evidence="2" type="ORF">ISN45_Aa05g005410</name>
</gene>
<dbReference type="PANTHER" id="PTHR35546:SF25">
    <property type="entry name" value="F-BOX DOMAIN-CONTAINING PROTEIN"/>
    <property type="match status" value="1"/>
</dbReference>
<dbReference type="PROSITE" id="PS50181">
    <property type="entry name" value="FBOX"/>
    <property type="match status" value="1"/>
</dbReference>
<organism evidence="2 3">
    <name type="scientific">Arabidopsis thaliana x Arabidopsis arenosa</name>
    <dbReference type="NCBI Taxonomy" id="1240361"/>
    <lineage>
        <taxon>Eukaryota</taxon>
        <taxon>Viridiplantae</taxon>
        <taxon>Streptophyta</taxon>
        <taxon>Embryophyta</taxon>
        <taxon>Tracheophyta</taxon>
        <taxon>Spermatophyta</taxon>
        <taxon>Magnoliopsida</taxon>
        <taxon>eudicotyledons</taxon>
        <taxon>Gunneridae</taxon>
        <taxon>Pentapetalae</taxon>
        <taxon>rosids</taxon>
        <taxon>malvids</taxon>
        <taxon>Brassicales</taxon>
        <taxon>Brassicaceae</taxon>
        <taxon>Camelineae</taxon>
        <taxon>Arabidopsis</taxon>
    </lineage>
</organism>
<dbReference type="EMBL" id="JAEFBK010000010">
    <property type="protein sequence ID" value="KAG7558927.1"/>
    <property type="molecule type" value="Genomic_DNA"/>
</dbReference>